<dbReference type="SMART" id="SM00408">
    <property type="entry name" value="IGc2"/>
    <property type="match status" value="1"/>
</dbReference>
<dbReference type="PANTHER" id="PTHR23279:SF36">
    <property type="entry name" value="DEFECTIVE PROBOSCIS EXTENSION RESPONSE 9, ISOFORM A"/>
    <property type="match status" value="1"/>
</dbReference>
<sequence length="465" mass="52235">NKHSVISWSNSVLEINFDRQKRSKFDEAQTKEPGDQFNESMMFVKYETGETIRLKCHIPNGPYLVMWNKVGLDYPLSIGTRRFVPDDRISVRFKPPDKWRLTINNAKLSDSGVYTCTTSEQKSEHGGSPSEEQADLESQEKSSGTMTQSVYRNQARSGTGHKEDSVGVKVGTNTDYYVTVVEPNPNDRFQVDAPATERVMKQNKSIVVTGPKIVFYGTPLELICRASFSSNEAKLNPAISLEWYHRGVRRRPSRTRSGGVYISQRWLESNLLESRLLVAWASEADAGQWICLDRSNFPSISNPLQPNSGSSLVQYQQLAQSNPDQSGVSNVHLLSSTYDVKTKPAPTVNRQTASFIPASFKRYYDQDALFDRIDVEIVDLPDPTAKPPIVPYPQPMPAFVKLDKSDSSSYEQAPRGYGNPGKPGVLRSSSSAHRTRSVVKFNQCTVTSVSRFLLFFFLLLHQVLI</sequence>
<feature type="compositionally biased region" description="Polar residues" evidence="1">
    <location>
        <begin position="141"/>
        <end position="157"/>
    </location>
</feature>
<dbReference type="PANTHER" id="PTHR23279">
    <property type="entry name" value="DEFECTIVE PROBOSCIS EXTENSION RESPONSE DPR -RELATED"/>
    <property type="match status" value="1"/>
</dbReference>
<dbReference type="InterPro" id="IPR037448">
    <property type="entry name" value="Zig-8"/>
</dbReference>
<feature type="domain" description="Ig-like" evidence="2">
    <location>
        <begin position="33"/>
        <end position="137"/>
    </location>
</feature>
<dbReference type="GO" id="GO:0050808">
    <property type="term" value="P:synapse organization"/>
    <property type="evidence" value="ECO:0007669"/>
    <property type="project" value="TreeGrafter"/>
</dbReference>
<dbReference type="SUPFAM" id="SSF48726">
    <property type="entry name" value="Immunoglobulin"/>
    <property type="match status" value="1"/>
</dbReference>
<dbReference type="GO" id="GO:0032589">
    <property type="term" value="C:neuron projection membrane"/>
    <property type="evidence" value="ECO:0007669"/>
    <property type="project" value="TreeGrafter"/>
</dbReference>
<dbReference type="Pfam" id="PF07686">
    <property type="entry name" value="V-set"/>
    <property type="match status" value="1"/>
</dbReference>
<dbReference type="OrthoDB" id="190835at2759"/>
<dbReference type="InterPro" id="IPR013106">
    <property type="entry name" value="Ig_V-set"/>
</dbReference>
<evidence type="ECO:0000313" key="4">
    <source>
        <dbReference type="Proteomes" id="UP000728185"/>
    </source>
</evidence>
<dbReference type="EMBL" id="LUCM01009638">
    <property type="protein sequence ID" value="KAA0186652.1"/>
    <property type="molecule type" value="Genomic_DNA"/>
</dbReference>
<dbReference type="AlphaFoldDB" id="A0A8E0RLJ4"/>
<feature type="non-terminal residue" evidence="3">
    <location>
        <position position="1"/>
    </location>
</feature>
<dbReference type="SMART" id="SM00409">
    <property type="entry name" value="IG"/>
    <property type="match status" value="1"/>
</dbReference>
<feature type="region of interest" description="Disordered" evidence="1">
    <location>
        <begin position="116"/>
        <end position="167"/>
    </location>
</feature>
<dbReference type="InterPro" id="IPR003598">
    <property type="entry name" value="Ig_sub2"/>
</dbReference>
<feature type="region of interest" description="Disordered" evidence="1">
    <location>
        <begin position="404"/>
        <end position="429"/>
    </location>
</feature>
<keyword evidence="4" id="KW-1185">Reference proteome</keyword>
<evidence type="ECO:0000256" key="1">
    <source>
        <dbReference type="SAM" id="MobiDB-lite"/>
    </source>
</evidence>
<organism evidence="3 4">
    <name type="scientific">Fasciolopsis buskii</name>
    <dbReference type="NCBI Taxonomy" id="27845"/>
    <lineage>
        <taxon>Eukaryota</taxon>
        <taxon>Metazoa</taxon>
        <taxon>Spiralia</taxon>
        <taxon>Lophotrochozoa</taxon>
        <taxon>Platyhelminthes</taxon>
        <taxon>Trematoda</taxon>
        <taxon>Digenea</taxon>
        <taxon>Plagiorchiida</taxon>
        <taxon>Echinostomata</taxon>
        <taxon>Echinostomatoidea</taxon>
        <taxon>Fasciolidae</taxon>
        <taxon>Fasciolopsis</taxon>
    </lineage>
</organism>
<comment type="caution">
    <text evidence="3">The sequence shown here is derived from an EMBL/GenBank/DDBJ whole genome shotgun (WGS) entry which is preliminary data.</text>
</comment>
<name>A0A8E0RLJ4_9TREM</name>
<dbReference type="InterPro" id="IPR003599">
    <property type="entry name" value="Ig_sub"/>
</dbReference>
<protein>
    <recommendedName>
        <fullName evidence="2">Ig-like domain-containing protein</fullName>
    </recommendedName>
</protein>
<reference evidence="3" key="1">
    <citation type="submission" date="2019-05" db="EMBL/GenBank/DDBJ databases">
        <title>Annotation for the trematode Fasciolopsis buski.</title>
        <authorList>
            <person name="Choi Y.-J."/>
        </authorList>
    </citation>
    <scope>NUCLEOTIDE SEQUENCE</scope>
    <source>
        <strain evidence="3">HT</strain>
        <tissue evidence="3">Whole worm</tissue>
    </source>
</reference>
<gene>
    <name evidence="3" type="ORF">FBUS_00850</name>
</gene>
<feature type="domain" description="Ig-like" evidence="2">
    <location>
        <begin position="194"/>
        <end position="301"/>
    </location>
</feature>
<evidence type="ECO:0000313" key="3">
    <source>
        <dbReference type="EMBL" id="KAA0186652.1"/>
    </source>
</evidence>
<evidence type="ECO:0000259" key="2">
    <source>
        <dbReference type="PROSITE" id="PS50835"/>
    </source>
</evidence>
<dbReference type="PROSITE" id="PS50835">
    <property type="entry name" value="IG_LIKE"/>
    <property type="match status" value="2"/>
</dbReference>
<accession>A0A8E0RLJ4</accession>
<proteinExistence type="predicted"/>
<dbReference type="InterPro" id="IPR013783">
    <property type="entry name" value="Ig-like_fold"/>
</dbReference>
<dbReference type="InterPro" id="IPR036179">
    <property type="entry name" value="Ig-like_dom_sf"/>
</dbReference>
<dbReference type="Gene3D" id="2.60.40.10">
    <property type="entry name" value="Immunoglobulins"/>
    <property type="match status" value="1"/>
</dbReference>
<dbReference type="InterPro" id="IPR007110">
    <property type="entry name" value="Ig-like_dom"/>
</dbReference>
<dbReference type="Proteomes" id="UP000728185">
    <property type="component" value="Unassembled WGS sequence"/>
</dbReference>